<dbReference type="EMBL" id="AAGTPA010000007">
    <property type="protein sequence ID" value="EBR8432935.1"/>
    <property type="molecule type" value="Genomic_DNA"/>
</dbReference>
<gene>
    <name evidence="1" type="ORF">DOI44_07735</name>
</gene>
<evidence type="ECO:0000313" key="1">
    <source>
        <dbReference type="EMBL" id="EBR8432935.1"/>
    </source>
</evidence>
<name>A0A5U8J618_SALET</name>
<dbReference type="Proteomes" id="UP000839597">
    <property type="component" value="Unassembled WGS sequence"/>
</dbReference>
<protein>
    <submittedName>
        <fullName evidence="1">Cell division inhibitor protein</fullName>
    </submittedName>
</protein>
<accession>A0A5U8J618</accession>
<reference evidence="1" key="1">
    <citation type="submission" date="2018-06" db="EMBL/GenBank/DDBJ databases">
        <authorList>
            <person name="Ashton P.M."/>
            <person name="Dallman T."/>
            <person name="Nair S."/>
            <person name="De Pinna E."/>
            <person name="Peters T."/>
            <person name="Grant K."/>
        </authorList>
    </citation>
    <scope>NUCLEOTIDE SEQUENCE [LARGE SCALE GENOMIC DNA]</scope>
    <source>
        <strain evidence="1">449454</strain>
    </source>
</reference>
<comment type="caution">
    <text evidence="1">The sequence shown here is derived from an EMBL/GenBank/DDBJ whole genome shotgun (WGS) entry which is preliminary data.</text>
</comment>
<sequence>MKHQHYGTMEVIRQCVVPGTMVKYNGLIYKATTNTGGKLTLTNTRKNITIRDLVIEAYLDGKGELLTN</sequence>
<organism evidence="1">
    <name type="scientific">Salmonella enterica subsp. enterica serovar Panama</name>
    <dbReference type="NCBI Taxonomy" id="29472"/>
    <lineage>
        <taxon>Bacteria</taxon>
        <taxon>Pseudomonadati</taxon>
        <taxon>Pseudomonadota</taxon>
        <taxon>Gammaproteobacteria</taxon>
        <taxon>Enterobacterales</taxon>
        <taxon>Enterobacteriaceae</taxon>
        <taxon>Salmonella</taxon>
    </lineage>
</organism>
<proteinExistence type="predicted"/>
<dbReference type="AlphaFoldDB" id="A0A5U8J618"/>